<comment type="caution">
    <text evidence="1">The sequence shown here is derived from an EMBL/GenBank/DDBJ whole genome shotgun (WGS) entry which is preliminary data.</text>
</comment>
<reference evidence="1" key="1">
    <citation type="journal article" date="2023" name="Plant J.">
        <title>Genome sequences and population genomics provide insights into the demographic history, inbreeding, and mutation load of two 'living fossil' tree species of Dipteronia.</title>
        <authorList>
            <person name="Feng Y."/>
            <person name="Comes H.P."/>
            <person name="Chen J."/>
            <person name="Zhu S."/>
            <person name="Lu R."/>
            <person name="Zhang X."/>
            <person name="Li P."/>
            <person name="Qiu J."/>
            <person name="Olsen K.M."/>
            <person name="Qiu Y."/>
        </authorList>
    </citation>
    <scope>NUCLEOTIDE SEQUENCE</scope>
    <source>
        <strain evidence="1">KIB01</strain>
    </source>
</reference>
<name>A0AAE0CRQ6_9ROSI</name>
<proteinExistence type="predicted"/>
<evidence type="ECO:0000313" key="2">
    <source>
        <dbReference type="Proteomes" id="UP001280121"/>
    </source>
</evidence>
<dbReference type="Proteomes" id="UP001280121">
    <property type="component" value="Unassembled WGS sequence"/>
</dbReference>
<protein>
    <submittedName>
        <fullName evidence="1">Uncharacterized protein</fullName>
    </submittedName>
</protein>
<sequence>MKTNYYFALIGNWSSIAKNKKNRLKKGCMVTLWSFRMESELFLALVKVRKLESDSDSSDQFFMSKLKELVSMIHSCLEIARTKSGDRD</sequence>
<accession>A0AAE0CRQ6</accession>
<gene>
    <name evidence="1" type="ORF">Ddye_007487</name>
</gene>
<organism evidence="1 2">
    <name type="scientific">Dipteronia dyeriana</name>
    <dbReference type="NCBI Taxonomy" id="168575"/>
    <lineage>
        <taxon>Eukaryota</taxon>
        <taxon>Viridiplantae</taxon>
        <taxon>Streptophyta</taxon>
        <taxon>Embryophyta</taxon>
        <taxon>Tracheophyta</taxon>
        <taxon>Spermatophyta</taxon>
        <taxon>Magnoliopsida</taxon>
        <taxon>eudicotyledons</taxon>
        <taxon>Gunneridae</taxon>
        <taxon>Pentapetalae</taxon>
        <taxon>rosids</taxon>
        <taxon>malvids</taxon>
        <taxon>Sapindales</taxon>
        <taxon>Sapindaceae</taxon>
        <taxon>Hippocastanoideae</taxon>
        <taxon>Acereae</taxon>
        <taxon>Dipteronia</taxon>
    </lineage>
</organism>
<evidence type="ECO:0000313" key="1">
    <source>
        <dbReference type="EMBL" id="KAK2660954.1"/>
    </source>
</evidence>
<keyword evidence="2" id="KW-1185">Reference proteome</keyword>
<dbReference type="AlphaFoldDB" id="A0AAE0CRQ6"/>
<dbReference type="EMBL" id="JANJYI010000002">
    <property type="protein sequence ID" value="KAK2660954.1"/>
    <property type="molecule type" value="Genomic_DNA"/>
</dbReference>